<proteinExistence type="predicted"/>
<keyword evidence="1" id="KW-0472">Membrane</keyword>
<accession>S1NC24</accession>
<feature type="domain" description="Gram-positive pilin subunit D1 N-terminal" evidence="2">
    <location>
        <begin position="29"/>
        <end position="151"/>
    </location>
</feature>
<dbReference type="InterPro" id="IPR013783">
    <property type="entry name" value="Ig-like_fold"/>
</dbReference>
<evidence type="ECO:0000259" key="3">
    <source>
        <dbReference type="Pfam" id="PF17802"/>
    </source>
</evidence>
<keyword evidence="1" id="KW-0812">Transmembrane</keyword>
<name>S1NC24_9ENTE</name>
<dbReference type="InterPro" id="IPR041033">
    <property type="entry name" value="SpaA_PFL_dom_1"/>
</dbReference>
<comment type="caution">
    <text evidence="4">The sequence shown here is derived from an EMBL/GenBank/DDBJ whole genome shotgun (WGS) entry which is preliminary data.</text>
</comment>
<protein>
    <recommendedName>
        <fullName evidence="6">Prealbumin-like fold domain-containing protein</fullName>
    </recommendedName>
</protein>
<gene>
    <name evidence="4" type="ORF">OMK_01929</name>
</gene>
<dbReference type="InterPro" id="IPR032364">
    <property type="entry name" value="GramPos_pilinD1_N"/>
</dbReference>
<dbReference type="STRING" id="44009.RV01_GL001338"/>
<feature type="domain" description="SpaA-like prealbumin fold" evidence="3">
    <location>
        <begin position="199"/>
        <end position="296"/>
    </location>
</feature>
<reference evidence="4 5" key="1">
    <citation type="submission" date="2013-03" db="EMBL/GenBank/DDBJ databases">
        <title>The Genome Sequence of Enterococcus dispar ATCC_51266 (Illumina only assembly).</title>
        <authorList>
            <consortium name="The Broad Institute Genomics Platform"/>
            <consortium name="The Broad Institute Genome Sequencing Center for Infectious Disease"/>
            <person name="Earl A."/>
            <person name="Russ C."/>
            <person name="Gilmore M."/>
            <person name="Surin D."/>
            <person name="Walker B."/>
            <person name="Young S."/>
            <person name="Zeng Q."/>
            <person name="Gargeya S."/>
            <person name="Fitzgerald M."/>
            <person name="Haas B."/>
            <person name="Abouelleil A."/>
            <person name="Allen A.W."/>
            <person name="Alvarado L."/>
            <person name="Arachchi H.M."/>
            <person name="Berlin A.M."/>
            <person name="Chapman S.B."/>
            <person name="Gainer-Dewar J."/>
            <person name="Goldberg J."/>
            <person name="Griggs A."/>
            <person name="Gujja S."/>
            <person name="Hansen M."/>
            <person name="Howarth C."/>
            <person name="Imamovic A."/>
            <person name="Ireland A."/>
            <person name="Larimer J."/>
            <person name="McCowan C."/>
            <person name="Murphy C."/>
            <person name="Pearson M."/>
            <person name="Poon T.W."/>
            <person name="Priest M."/>
            <person name="Roberts A."/>
            <person name="Saif S."/>
            <person name="Shea T."/>
            <person name="Sisk P."/>
            <person name="Sykes S."/>
            <person name="Wortman J."/>
            <person name="Nusbaum C."/>
            <person name="Birren B."/>
        </authorList>
    </citation>
    <scope>NUCLEOTIDE SEQUENCE [LARGE SCALE GENOMIC DNA]</scope>
    <source>
        <strain evidence="4 5">ATCC 51266</strain>
    </source>
</reference>
<dbReference type="PATRIC" id="fig|1139219.3.peg.1865"/>
<dbReference type="RefSeq" id="WP_016173068.1">
    <property type="nucleotide sequence ID" value="NZ_ASWK01000001.1"/>
</dbReference>
<evidence type="ECO:0000259" key="2">
    <source>
        <dbReference type="Pfam" id="PF16555"/>
    </source>
</evidence>
<dbReference type="Pfam" id="PF16555">
    <property type="entry name" value="GramPos_pilinD1"/>
    <property type="match status" value="1"/>
</dbReference>
<feature type="transmembrane region" description="Helical" evidence="1">
    <location>
        <begin position="373"/>
        <end position="392"/>
    </location>
</feature>
<dbReference type="Pfam" id="PF17802">
    <property type="entry name" value="SpaA"/>
    <property type="match status" value="1"/>
</dbReference>
<organism evidence="4 5">
    <name type="scientific">Enterococcus dispar ATCC 51266</name>
    <dbReference type="NCBI Taxonomy" id="1139219"/>
    <lineage>
        <taxon>Bacteria</taxon>
        <taxon>Bacillati</taxon>
        <taxon>Bacillota</taxon>
        <taxon>Bacilli</taxon>
        <taxon>Lactobacillales</taxon>
        <taxon>Enterococcaceae</taxon>
        <taxon>Enterococcus</taxon>
    </lineage>
</organism>
<dbReference type="Gene3D" id="2.60.40.10">
    <property type="entry name" value="Immunoglobulins"/>
    <property type="match status" value="2"/>
</dbReference>
<dbReference type="PROSITE" id="PS51257">
    <property type="entry name" value="PROKAR_LIPOPROTEIN"/>
    <property type="match status" value="1"/>
</dbReference>
<dbReference type="EMBL" id="AHYR01000009">
    <property type="protein sequence ID" value="EOT40077.1"/>
    <property type="molecule type" value="Genomic_DNA"/>
</dbReference>
<sequence length="403" mass="46364">MKRQRALLFYGMALFFGCFFSVKTTFAAEEITLHLHKRIFPDIEIKMSYDLDIEEEKKMFLSQTLPQNGANFIVYDLHQPLDGGEPKEIKLGDWTDATRRDVFEAAKKYKIVAKAQTAYDRSTKQDGVATVKLPRHGVKEPLYLILEVKSEPGSEINGVHEQSAAPKIFDPQKHKNEEEEIYLETLNYSRHPYFFNYGKMRGSGEMPLAGVEYVLYKLNDEAERLYLEKNELPDTWYSWTFSSNPQTDERLDRFISNEEGLVTTNKRDLPPGTYYFEEVKVVPGFEKNENISDVEVFIPTSWTDLKGNFFPATVNGEGICEMRDGKVPEIVLQRASPKIFHIQRARNRVQGFSFNNLVLATKRLPQKIKAGELNFEISIIALVLLALVVFGVKKLPKRPTKKE</sequence>
<dbReference type="eggNOG" id="COG4932">
    <property type="taxonomic scope" value="Bacteria"/>
</dbReference>
<dbReference type="HOGENOM" id="CLU_055411_1_0_9"/>
<keyword evidence="5" id="KW-1185">Reference proteome</keyword>
<evidence type="ECO:0000313" key="5">
    <source>
        <dbReference type="Proteomes" id="UP000014127"/>
    </source>
</evidence>
<keyword evidence="1" id="KW-1133">Transmembrane helix</keyword>
<evidence type="ECO:0000256" key="1">
    <source>
        <dbReference type="SAM" id="Phobius"/>
    </source>
</evidence>
<evidence type="ECO:0008006" key="6">
    <source>
        <dbReference type="Google" id="ProtNLM"/>
    </source>
</evidence>
<dbReference type="Proteomes" id="UP000014127">
    <property type="component" value="Unassembled WGS sequence"/>
</dbReference>
<evidence type="ECO:0000313" key="4">
    <source>
        <dbReference type="EMBL" id="EOT40077.1"/>
    </source>
</evidence>
<dbReference type="OrthoDB" id="2192569at2"/>
<dbReference type="AlphaFoldDB" id="S1NC24"/>